<proteinExistence type="inferred from homology"/>
<evidence type="ECO:0000313" key="6">
    <source>
        <dbReference type="Proteomes" id="UP001306950"/>
    </source>
</evidence>
<keyword evidence="3" id="KW-0812">Transmembrane</keyword>
<dbReference type="PANTHER" id="PTHR22946">
    <property type="entry name" value="DIENELACTONE HYDROLASE DOMAIN-CONTAINING PROTEIN-RELATED"/>
    <property type="match status" value="1"/>
</dbReference>
<evidence type="ECO:0000256" key="3">
    <source>
        <dbReference type="SAM" id="Phobius"/>
    </source>
</evidence>
<evidence type="ECO:0000256" key="1">
    <source>
        <dbReference type="ARBA" id="ARBA00022801"/>
    </source>
</evidence>
<dbReference type="RefSeq" id="WP_331846135.1">
    <property type="nucleotide sequence ID" value="NZ_JAZHPZ010000003.1"/>
</dbReference>
<name>A0ABU7VRS8_9BACL</name>
<keyword evidence="3" id="KW-1133">Transmembrane helix</keyword>
<reference evidence="5 6" key="1">
    <citation type="submission" date="2024-02" db="EMBL/GenBank/DDBJ databases">
        <title>A nitrogen-fixing paenibacillus bacterium.</title>
        <authorList>
            <person name="Zhang W.L."/>
            <person name="Chen S.F."/>
        </authorList>
    </citation>
    <scope>NUCLEOTIDE SEQUENCE [LARGE SCALE GENOMIC DNA]</scope>
    <source>
        <strain evidence="5 6">M1</strain>
    </source>
</reference>
<keyword evidence="6" id="KW-1185">Reference proteome</keyword>
<feature type="transmembrane region" description="Helical" evidence="3">
    <location>
        <begin position="202"/>
        <end position="222"/>
    </location>
</feature>
<dbReference type="SUPFAM" id="SSF53474">
    <property type="entry name" value="alpha/beta-Hydrolases"/>
    <property type="match status" value="1"/>
</dbReference>
<dbReference type="EMBL" id="JAZHPZ010000003">
    <property type="protein sequence ID" value="MEF2965911.1"/>
    <property type="molecule type" value="Genomic_DNA"/>
</dbReference>
<dbReference type="InterPro" id="IPR029058">
    <property type="entry name" value="AB_hydrolase_fold"/>
</dbReference>
<dbReference type="Gene3D" id="3.40.50.1820">
    <property type="entry name" value="alpha/beta hydrolase"/>
    <property type="match status" value="1"/>
</dbReference>
<evidence type="ECO:0000259" key="4">
    <source>
        <dbReference type="Pfam" id="PF00561"/>
    </source>
</evidence>
<dbReference type="Pfam" id="PF00561">
    <property type="entry name" value="Abhydrolase_1"/>
    <property type="match status" value="1"/>
</dbReference>
<feature type="domain" description="AB hydrolase-1" evidence="4">
    <location>
        <begin position="78"/>
        <end position="177"/>
    </location>
</feature>
<dbReference type="InterPro" id="IPR050261">
    <property type="entry name" value="FrsA_esterase"/>
</dbReference>
<gene>
    <name evidence="5" type="ORF">V3851_08725</name>
</gene>
<accession>A0ABU7VRS8</accession>
<keyword evidence="1 5" id="KW-0378">Hydrolase</keyword>
<protein>
    <submittedName>
        <fullName evidence="5">Alpha/beta fold hydrolase</fullName>
    </submittedName>
</protein>
<keyword evidence="3" id="KW-0472">Membrane</keyword>
<sequence length="310" mass="35348">MLIVIISALIAIFILYNVYCASRAYAKAYSLSHPKRVKYDIAPGRIPMRVEKFEFMASDGVVLKGIDYIPCSENKIGTLLACHYLGGSKESIIPTVEGLLKAGFRILSFDYRNHGESGEERKIRFCLEDDFYCFYEACRKRGITESVGVIGFSMGATPSLLGLARYPDIKAAVIDSGPLIDVKAYFLYVLENERVKNPLVRFWFLYLYLIRAGFCNMAKHTLFMMRRIRSKPVLFIHGGRDHIIPIGNAVKAGQCLHPSFYKIWEIPEARHLTNFYVRKEEYQQKVADFFQASLNRGDSIEEGGVNFSER</sequence>
<evidence type="ECO:0000256" key="2">
    <source>
        <dbReference type="ARBA" id="ARBA00038115"/>
    </source>
</evidence>
<dbReference type="Proteomes" id="UP001306950">
    <property type="component" value="Unassembled WGS sequence"/>
</dbReference>
<dbReference type="InterPro" id="IPR000073">
    <property type="entry name" value="AB_hydrolase_1"/>
</dbReference>
<comment type="caution">
    <text evidence="5">The sequence shown here is derived from an EMBL/GenBank/DDBJ whole genome shotgun (WGS) entry which is preliminary data.</text>
</comment>
<organism evidence="5 6">
    <name type="scientific">Paenibacillus haidiansis</name>
    <dbReference type="NCBI Taxonomy" id="1574488"/>
    <lineage>
        <taxon>Bacteria</taxon>
        <taxon>Bacillati</taxon>
        <taxon>Bacillota</taxon>
        <taxon>Bacilli</taxon>
        <taxon>Bacillales</taxon>
        <taxon>Paenibacillaceae</taxon>
        <taxon>Paenibacillus</taxon>
    </lineage>
</organism>
<evidence type="ECO:0000313" key="5">
    <source>
        <dbReference type="EMBL" id="MEF2965911.1"/>
    </source>
</evidence>
<dbReference type="PANTHER" id="PTHR22946:SF9">
    <property type="entry name" value="POLYKETIDE TRANSFERASE AF380"/>
    <property type="match status" value="1"/>
</dbReference>
<comment type="similarity">
    <text evidence="2">Belongs to the AB hydrolase superfamily. FUS2 hydrolase family.</text>
</comment>
<dbReference type="GO" id="GO:0016787">
    <property type="term" value="F:hydrolase activity"/>
    <property type="evidence" value="ECO:0007669"/>
    <property type="project" value="UniProtKB-KW"/>
</dbReference>